<dbReference type="KEGG" id="vg:14477271"/>
<sequence length="94" mass="10418">MTEYDRAGRFNLDADNGDRVCLCYVASTSGTIQQVVGEVTDYGNLTEFTEVTEDETGDVYRMCGTGLADRELGEVMRDGRKVGEFDSAWEVSSR</sequence>
<protein>
    <submittedName>
        <fullName evidence="1">Uncharacterized protein</fullName>
    </submittedName>
</protein>
<accession>L7TK92</accession>
<evidence type="ECO:0000313" key="1">
    <source>
        <dbReference type="EMBL" id="AGC34400.1"/>
    </source>
</evidence>
<gene>
    <name evidence="1" type="primary">30</name>
    <name evidence="1" type="ORF">HVTV1_30</name>
</gene>
<keyword evidence="2" id="KW-1185">Reference proteome</keyword>
<dbReference type="Proteomes" id="UP000011137">
    <property type="component" value="Segment"/>
</dbReference>
<organism evidence="1 2">
    <name type="scientific">Haloarcula vallismortis tailed virus 1</name>
    <dbReference type="NCBI Taxonomy" id="1262528"/>
    <lineage>
        <taxon>Viruses</taxon>
        <taxon>Duplodnaviria</taxon>
        <taxon>Heunggongvirae</taxon>
        <taxon>Uroviricota</taxon>
        <taxon>Caudoviricetes</taxon>
        <taxon>Thumleimavirales</taxon>
        <taxon>Druskaviridae</taxon>
        <taxon>Tredecimvirus</taxon>
        <taxon>Tredecimvirus thailandense</taxon>
        <taxon>Tredecimvirus HVTV1</taxon>
    </lineage>
</organism>
<dbReference type="GeneID" id="14477271"/>
<dbReference type="EMBL" id="KC117377">
    <property type="protein sequence ID" value="AGC34400.1"/>
    <property type="molecule type" value="Genomic_DNA"/>
</dbReference>
<proteinExistence type="predicted"/>
<evidence type="ECO:0000313" key="2">
    <source>
        <dbReference type="Proteomes" id="UP000011137"/>
    </source>
</evidence>
<name>L7TK92_9CAUD</name>
<dbReference type="RefSeq" id="YP_007378936.1">
    <property type="nucleotide sequence ID" value="NC_020158.1"/>
</dbReference>
<reference evidence="1 2" key="1">
    <citation type="journal article" date="2013" name="J. Virol.">
        <title>Insights into head-tailed viruses infecting extremely halophilic archaea.</title>
        <authorList>
            <person name="Pietila M.K."/>
            <person name="Laurinmaki P."/>
            <person name="Russell D.A."/>
            <person name="Ko C.C."/>
            <person name="Jacobs-Sera D."/>
            <person name="Butcher S.J."/>
            <person name="Bamford D.H."/>
            <person name="Hendrix R.W."/>
        </authorList>
    </citation>
    <scope>NUCLEOTIDE SEQUENCE [LARGE SCALE GENOMIC DNA]</scope>
</reference>